<feature type="domain" description="DUF8208" evidence="3">
    <location>
        <begin position="18"/>
        <end position="371"/>
    </location>
</feature>
<feature type="compositionally biased region" description="Basic and acidic residues" evidence="1">
    <location>
        <begin position="662"/>
        <end position="671"/>
    </location>
</feature>
<feature type="compositionally biased region" description="Polar residues" evidence="1">
    <location>
        <begin position="501"/>
        <end position="553"/>
    </location>
</feature>
<dbReference type="EMBL" id="JBHUGI010000001">
    <property type="protein sequence ID" value="MFD1926488.1"/>
    <property type="molecule type" value="Genomic_DNA"/>
</dbReference>
<evidence type="ECO:0000313" key="4">
    <source>
        <dbReference type="EMBL" id="MFD1926488.1"/>
    </source>
</evidence>
<evidence type="ECO:0000313" key="5">
    <source>
        <dbReference type="Proteomes" id="UP001597218"/>
    </source>
</evidence>
<dbReference type="InterPro" id="IPR058066">
    <property type="entry name" value="pXO2-14_N"/>
</dbReference>
<feature type="compositionally biased region" description="Low complexity" evidence="1">
    <location>
        <begin position="554"/>
        <end position="574"/>
    </location>
</feature>
<dbReference type="NCBIfam" id="NF045890">
    <property type="entry name" value="conj_pls20_p028"/>
    <property type="match status" value="1"/>
</dbReference>
<feature type="transmembrane region" description="Helical" evidence="2">
    <location>
        <begin position="74"/>
        <end position="92"/>
    </location>
</feature>
<dbReference type="RefSeq" id="WP_381535122.1">
    <property type="nucleotide sequence ID" value="NZ_JBHUGI010000001.1"/>
</dbReference>
<reference evidence="5" key="1">
    <citation type="journal article" date="2019" name="Int. J. Syst. Evol. Microbiol.">
        <title>The Global Catalogue of Microorganisms (GCM) 10K type strain sequencing project: providing services to taxonomists for standard genome sequencing and annotation.</title>
        <authorList>
            <consortium name="The Broad Institute Genomics Platform"/>
            <consortium name="The Broad Institute Genome Sequencing Center for Infectious Disease"/>
            <person name="Wu L."/>
            <person name="Ma J."/>
        </authorList>
    </citation>
    <scope>NUCLEOTIDE SEQUENCE [LARGE SCALE GENOMIC DNA]</scope>
    <source>
        <strain evidence="5">CGMCC 4.7177</strain>
    </source>
</reference>
<feature type="transmembrane region" description="Helical" evidence="2">
    <location>
        <begin position="299"/>
        <end position="324"/>
    </location>
</feature>
<evidence type="ECO:0000256" key="1">
    <source>
        <dbReference type="SAM" id="MobiDB-lite"/>
    </source>
</evidence>
<comment type="caution">
    <text evidence="4">The sequence shown here is derived from an EMBL/GenBank/DDBJ whole genome shotgun (WGS) entry which is preliminary data.</text>
</comment>
<accession>A0ABW4SAL3</accession>
<dbReference type="InterPro" id="IPR058521">
    <property type="entry name" value="DUF8208"/>
</dbReference>
<protein>
    <submittedName>
        <fullName evidence="4">PLS20_p028 family conjugation system transmembrane protein</fullName>
    </submittedName>
</protein>
<dbReference type="Proteomes" id="UP001597218">
    <property type="component" value="Unassembled WGS sequence"/>
</dbReference>
<feature type="region of interest" description="Disordered" evidence="1">
    <location>
        <begin position="387"/>
        <end position="583"/>
    </location>
</feature>
<evidence type="ECO:0000259" key="3">
    <source>
        <dbReference type="Pfam" id="PF26635"/>
    </source>
</evidence>
<feature type="transmembrane region" description="Helical" evidence="2">
    <location>
        <begin position="330"/>
        <end position="350"/>
    </location>
</feature>
<proteinExistence type="predicted"/>
<evidence type="ECO:0000256" key="2">
    <source>
        <dbReference type="SAM" id="Phobius"/>
    </source>
</evidence>
<feature type="compositionally biased region" description="Polar residues" evidence="1">
    <location>
        <begin position="484"/>
        <end position="493"/>
    </location>
</feature>
<feature type="region of interest" description="Disordered" evidence="1">
    <location>
        <begin position="660"/>
        <end position="689"/>
    </location>
</feature>
<feature type="transmembrane region" description="Helical" evidence="2">
    <location>
        <begin position="101"/>
        <end position="119"/>
    </location>
</feature>
<gene>
    <name evidence="4" type="ORF">ACFSFY_00175</name>
</gene>
<keyword evidence="5" id="KW-1185">Reference proteome</keyword>
<sequence>MNNDEIISTLEKFKEFLHVGSIFSDPFRWIGWVLVKGLAYILDGLEKVTDDVLLIKTFFKNDEVVAFVSTIRPFLYVLLAFSLLYVGYLLIFQKKFDREGIAINLFIALIVIALLGTGMEKTNEFTNAAITAIGNAQIYEEEEGTLSDNILSRNIHDLVEFDINGWSTIELDRPNTIPLDMIGGIGITEKLDSSRSELGLTTSGKDLSKKQLIWVANQKDLSKFDQSGVEWNNSYYYRYSLNWVTLLTTIIVMAFTLFSIAYKLARLSFELAFNYILAIIIAPADIHDGQKTKKILQSILNTFLVIILIFLSMKVYMIGTVFIADQLSGLAYLIALIAFSVAVVDGPNIVERLFGIDAGLKNGWGVLAGAYAGGRMVAGVGKGLSNIGKDGKEKSSNTSLSHVSGGASGEKPPSPNDAENESGQDKKKDSASINAANASSSASDSSDENNPPSPNDVETDNTNTGDTTSSNSNVSQQSEPTKPGQRNQITAPSPNDVEGLSTITGAGNPQTTSSFNSAGTENIADNATSAQDNVQGSTAGSQTNIGSGTTQVPTNQPSGTSNSQTTSSSNARQTANVTESSTITTDTIVSNDVQEVVGTTTTFTTSTGSGTTQAPTNQSGGTSNSQTTSSSQTRQTANVVHDSTVIVDTDVTNVIQEVTGDFEAHTSDRESINGNESNDRKRPRNYTIE</sequence>
<feature type="transmembrane region" description="Helical" evidence="2">
    <location>
        <begin position="241"/>
        <end position="262"/>
    </location>
</feature>
<dbReference type="Pfam" id="PF26635">
    <property type="entry name" value="DUF8208"/>
    <property type="match status" value="1"/>
</dbReference>
<feature type="compositionally biased region" description="Low complexity" evidence="1">
    <location>
        <begin position="431"/>
        <end position="450"/>
    </location>
</feature>
<keyword evidence="2" id="KW-1133">Transmembrane helix</keyword>
<keyword evidence="2 4" id="KW-0812">Transmembrane</keyword>
<feature type="region of interest" description="Disordered" evidence="1">
    <location>
        <begin position="602"/>
        <end position="641"/>
    </location>
</feature>
<feature type="compositionally biased region" description="Low complexity" evidence="1">
    <location>
        <begin position="460"/>
        <end position="478"/>
    </location>
</feature>
<keyword evidence="2" id="KW-0472">Membrane</keyword>
<name>A0ABW4SAL3_9BACL</name>
<organism evidence="4 5">
    <name type="scientific">Sporosarcina siberiensis</name>
    <dbReference type="NCBI Taxonomy" id="1365606"/>
    <lineage>
        <taxon>Bacteria</taxon>
        <taxon>Bacillati</taxon>
        <taxon>Bacillota</taxon>
        <taxon>Bacilli</taxon>
        <taxon>Bacillales</taxon>
        <taxon>Caryophanaceae</taxon>
        <taxon>Sporosarcina</taxon>
    </lineage>
</organism>